<sequence>MFKWKSWKLKMVCFIDENFSPNDFKTSNPSTSTSTSSIPNSPRSKSAPPKQQKQELKTQTKNGKHLKIDEEGSNSHELSLFFCSPTVSNSFDMSMDLMNTSEMNNDNFNDVDDYADGEEGEEEEEEIKNDNVYVNLSGPSSFSHLSNSEMKKTVVAPSSSKPVNIFTFETESDVANIESKNNNNILENNIQSRPLPPIPNTADEDQIPEEPEDSAPEFEIPEPEYACVDGDIGYETIHHQRSISDHVLSYNQIDEKMKTIDFLKKSNSDRSERRSTRKKPTQHLSEQLQSSEEDEHRKLSDISEHRKTYSCSTPSFLLQPSIDINEGGGNDDEIDDGRKRSITTDSISSPPPKQPLMPKTLPKM</sequence>
<organism evidence="1 2">
    <name type="scientific">Panagrolaimus sp. PS1159</name>
    <dbReference type="NCBI Taxonomy" id="55785"/>
    <lineage>
        <taxon>Eukaryota</taxon>
        <taxon>Metazoa</taxon>
        <taxon>Ecdysozoa</taxon>
        <taxon>Nematoda</taxon>
        <taxon>Chromadorea</taxon>
        <taxon>Rhabditida</taxon>
        <taxon>Tylenchina</taxon>
        <taxon>Panagrolaimomorpha</taxon>
        <taxon>Panagrolaimoidea</taxon>
        <taxon>Panagrolaimidae</taxon>
        <taxon>Panagrolaimus</taxon>
    </lineage>
</organism>
<name>A0AC35FXS2_9BILA</name>
<reference evidence="2" key="1">
    <citation type="submission" date="2022-11" db="UniProtKB">
        <authorList>
            <consortium name="WormBaseParasite"/>
        </authorList>
    </citation>
    <scope>IDENTIFICATION</scope>
</reference>
<evidence type="ECO:0000313" key="1">
    <source>
        <dbReference type="Proteomes" id="UP000887580"/>
    </source>
</evidence>
<protein>
    <submittedName>
        <fullName evidence="2">Uncharacterized protein</fullName>
    </submittedName>
</protein>
<proteinExistence type="predicted"/>
<dbReference type="Proteomes" id="UP000887580">
    <property type="component" value="Unplaced"/>
</dbReference>
<accession>A0AC35FXS2</accession>
<dbReference type="WBParaSite" id="PS1159_v2.g21752.t1">
    <property type="protein sequence ID" value="PS1159_v2.g21752.t1"/>
    <property type="gene ID" value="PS1159_v2.g21752"/>
</dbReference>
<evidence type="ECO:0000313" key="2">
    <source>
        <dbReference type="WBParaSite" id="PS1159_v2.g21752.t1"/>
    </source>
</evidence>